<name>A0A5D3BH19_CUCMM</name>
<dbReference type="InterPro" id="IPR038980">
    <property type="entry name" value="ATM_plant"/>
</dbReference>
<dbReference type="GO" id="GO:0004674">
    <property type="term" value="F:protein serine/threonine kinase activity"/>
    <property type="evidence" value="ECO:0007669"/>
    <property type="project" value="InterPro"/>
</dbReference>
<protein>
    <submittedName>
        <fullName evidence="1">Serine/threonine-protein kinase ATM isoform X3</fullName>
    </submittedName>
</protein>
<accession>A0A5D3BH19</accession>
<dbReference type="PANTHER" id="PTHR37079">
    <property type="entry name" value="SERINE/THREONINE-PROTEIN KINASE ATM"/>
    <property type="match status" value="1"/>
</dbReference>
<sequence length="536" mass="60886">MITSRDVQDIISKLSSDKAKTREYPSSYPEGMLKLILLNIQCLQIEGIKLLNTWLEGEKAIDFCKFIGQNTAKLKPEEIPSPETWPFITKLLIQCVSMEISSSKRRLPKLMFAKTLRAVVQKAEANKFSGQYLVVKFPRVRLPIVMTYSSKSKKGNPVLFCYREEGWKDHCESNALPLISVVKVLFSHVWDVLSTTPCFQSEYGIIIRHLVAVRDYRFHLRKRIYCNLMLLYLEKVEGSLVGKNDNLYTPKEELFRCILTLHSLLENPPGDFPDSIRQEIVNGIVKIFSLVRDEGKVSRKLIECVNTYLLKDGSNLGSSLLEIHNSVQTFVFRCWMVTHDRALKDALVLYGRLQISLTRGADDESVLIEQLLDVLYKELDQSSIFSVGVPWSDANKDDKFGTLSSSHCGLVELAAAVLYRACVTSTKAISTEKRVKRDPASVHLKEALGEGKWLWNAAFCCLIQNYHSRISKDLFTYWFEAICLGASFSMEIGVSRIYISDTFDGHTLAKQHSSLRSSWIGFLDLGSSWNCMLPSL</sequence>
<gene>
    <name evidence="1" type="ORF">E5676_scaffold350G001690</name>
</gene>
<dbReference type="Proteomes" id="UP000321947">
    <property type="component" value="Unassembled WGS sequence"/>
</dbReference>
<keyword evidence="1" id="KW-0808">Transferase</keyword>
<dbReference type="GO" id="GO:0006974">
    <property type="term" value="P:DNA damage response"/>
    <property type="evidence" value="ECO:0007669"/>
    <property type="project" value="InterPro"/>
</dbReference>
<dbReference type="AlphaFoldDB" id="A0A5D3BH19"/>
<keyword evidence="1" id="KW-0418">Kinase</keyword>
<evidence type="ECO:0000313" key="2">
    <source>
        <dbReference type="Proteomes" id="UP000321947"/>
    </source>
</evidence>
<evidence type="ECO:0000313" key="1">
    <source>
        <dbReference type="EMBL" id="TYJ98553.1"/>
    </source>
</evidence>
<dbReference type="PANTHER" id="PTHR37079:SF4">
    <property type="entry name" value="SERINE_THREONINE-PROTEIN KINASE ATM"/>
    <property type="match status" value="1"/>
</dbReference>
<proteinExistence type="predicted"/>
<dbReference type="EMBL" id="SSTD01018043">
    <property type="protein sequence ID" value="TYJ98553.1"/>
    <property type="molecule type" value="Genomic_DNA"/>
</dbReference>
<reference evidence="1 2" key="1">
    <citation type="submission" date="2019-08" db="EMBL/GenBank/DDBJ databases">
        <title>Draft genome sequences of two oriental melons (Cucumis melo L. var makuwa).</title>
        <authorList>
            <person name="Kwon S.-Y."/>
        </authorList>
    </citation>
    <scope>NUCLEOTIDE SEQUENCE [LARGE SCALE GENOMIC DNA]</scope>
    <source>
        <strain evidence="2">cv. Chang Bougi</strain>
        <tissue evidence="1">Leaf</tissue>
    </source>
</reference>
<organism evidence="1 2">
    <name type="scientific">Cucumis melo var. makuwa</name>
    <name type="common">Oriental melon</name>
    <dbReference type="NCBI Taxonomy" id="1194695"/>
    <lineage>
        <taxon>Eukaryota</taxon>
        <taxon>Viridiplantae</taxon>
        <taxon>Streptophyta</taxon>
        <taxon>Embryophyta</taxon>
        <taxon>Tracheophyta</taxon>
        <taxon>Spermatophyta</taxon>
        <taxon>Magnoliopsida</taxon>
        <taxon>eudicotyledons</taxon>
        <taxon>Gunneridae</taxon>
        <taxon>Pentapetalae</taxon>
        <taxon>rosids</taxon>
        <taxon>fabids</taxon>
        <taxon>Cucurbitales</taxon>
        <taxon>Cucurbitaceae</taxon>
        <taxon>Benincaseae</taxon>
        <taxon>Cucumis</taxon>
    </lineage>
</organism>
<comment type="caution">
    <text evidence="1">The sequence shown here is derived from an EMBL/GenBank/DDBJ whole genome shotgun (WGS) entry which is preliminary data.</text>
</comment>